<reference evidence="1 2" key="1">
    <citation type="submission" date="2018-05" db="EMBL/GenBank/DDBJ databases">
        <title>Genomic Encyclopedia of Type Strains, Phase IV (KMG-IV): sequencing the most valuable type-strain genomes for metagenomic binning, comparative biology and taxonomic classification.</title>
        <authorList>
            <person name="Goeker M."/>
        </authorList>
    </citation>
    <scope>NUCLEOTIDE SEQUENCE [LARGE SCALE GENOMIC DNA]</scope>
    <source>
        <strain evidence="1 2">DSM 2626</strain>
    </source>
</reference>
<sequence length="33" mass="3722">MLDTAQADRLFIHHGDEAVGLKFALQTKRLKVV</sequence>
<dbReference type="EMBL" id="QGGH01000001">
    <property type="protein sequence ID" value="PWJ93714.1"/>
    <property type="molecule type" value="Genomic_DNA"/>
</dbReference>
<proteinExistence type="predicted"/>
<gene>
    <name evidence="1" type="ORF">C8D77_101394</name>
</gene>
<dbReference type="Proteomes" id="UP000245631">
    <property type="component" value="Unassembled WGS sequence"/>
</dbReference>
<protein>
    <submittedName>
        <fullName evidence="1">Uncharacterized protein</fullName>
    </submittedName>
</protein>
<accession>A0A8E2WIS0</accession>
<dbReference type="AlphaFoldDB" id="A0A8E2WIS0"/>
<name>A0A8E2WIS0_RHILI</name>
<organism evidence="1 2">
    <name type="scientific">Rhizobium loti</name>
    <name type="common">Mesorhizobium loti</name>
    <dbReference type="NCBI Taxonomy" id="381"/>
    <lineage>
        <taxon>Bacteria</taxon>
        <taxon>Pseudomonadati</taxon>
        <taxon>Pseudomonadota</taxon>
        <taxon>Alphaproteobacteria</taxon>
        <taxon>Hyphomicrobiales</taxon>
        <taxon>Phyllobacteriaceae</taxon>
        <taxon>Mesorhizobium</taxon>
    </lineage>
</organism>
<evidence type="ECO:0000313" key="2">
    <source>
        <dbReference type="Proteomes" id="UP000245631"/>
    </source>
</evidence>
<comment type="caution">
    <text evidence="1">The sequence shown here is derived from an EMBL/GenBank/DDBJ whole genome shotgun (WGS) entry which is preliminary data.</text>
</comment>
<evidence type="ECO:0000313" key="1">
    <source>
        <dbReference type="EMBL" id="PWJ93714.1"/>
    </source>
</evidence>